<protein>
    <submittedName>
        <fullName evidence="3">4-chlorobenzoyl coenzyme A dehalogenase</fullName>
        <ecNumber evidence="3">3.8.1.7</ecNumber>
    </submittedName>
</protein>
<dbReference type="GO" id="GO:0016829">
    <property type="term" value="F:lyase activity"/>
    <property type="evidence" value="ECO:0007669"/>
    <property type="project" value="UniProtKB-KW"/>
</dbReference>
<evidence type="ECO:0000313" key="3">
    <source>
        <dbReference type="EMBL" id="VTO17224.1"/>
    </source>
</evidence>
<dbReference type="PANTHER" id="PTHR11941:SF133">
    <property type="entry name" value="1,2-EPOXYPHENYLACETYL-COA ISOMERASE"/>
    <property type="match status" value="1"/>
</dbReference>
<dbReference type="InterPro" id="IPR029045">
    <property type="entry name" value="ClpP/crotonase-like_dom_sf"/>
</dbReference>
<dbReference type="Gene3D" id="3.90.226.10">
    <property type="entry name" value="2-enoyl-CoA Hydratase, Chain A, domain 1"/>
    <property type="match status" value="1"/>
</dbReference>
<dbReference type="GO" id="GO:0006635">
    <property type="term" value="P:fatty acid beta-oxidation"/>
    <property type="evidence" value="ECO:0007669"/>
    <property type="project" value="TreeGrafter"/>
</dbReference>
<dbReference type="AlphaFoldDB" id="A0A4P1KAV9"/>
<dbReference type="GO" id="GO:0018787">
    <property type="term" value="F:4-chlorobenzoyl-CoA dehalogenase activity"/>
    <property type="evidence" value="ECO:0007669"/>
    <property type="project" value="UniProtKB-EC"/>
</dbReference>
<dbReference type="EMBL" id="LR588407">
    <property type="protein sequence ID" value="VTO17224.1"/>
    <property type="molecule type" value="Genomic_DNA"/>
</dbReference>
<dbReference type="InterPro" id="IPR001753">
    <property type="entry name" value="Enoyl-CoA_hydra/iso"/>
</dbReference>
<dbReference type="PANTHER" id="PTHR11941">
    <property type="entry name" value="ENOYL-COA HYDRATASE-RELATED"/>
    <property type="match status" value="1"/>
</dbReference>
<evidence type="ECO:0000313" key="4">
    <source>
        <dbReference type="Proteomes" id="UP000309952"/>
    </source>
</evidence>
<dbReference type="Proteomes" id="UP000309952">
    <property type="component" value="Chromosome"/>
</dbReference>
<dbReference type="EC" id="3.8.1.7" evidence="3"/>
<name>A0A4P1KAV9_9CAUL</name>
<evidence type="ECO:0000256" key="1">
    <source>
        <dbReference type="ARBA" id="ARBA00005254"/>
    </source>
</evidence>
<dbReference type="CDD" id="cd06558">
    <property type="entry name" value="crotonase-like"/>
    <property type="match status" value="1"/>
</dbReference>
<keyword evidence="3" id="KW-0378">Hydrolase</keyword>
<accession>A0A4P1KAV9</accession>
<dbReference type="Pfam" id="PF00378">
    <property type="entry name" value="ECH_1"/>
    <property type="match status" value="1"/>
</dbReference>
<dbReference type="InterPro" id="IPR014748">
    <property type="entry name" value="Enoyl-CoA_hydra_C"/>
</dbReference>
<sequence length="262" mass="27126">MTDAIDGLVIQRRGPALVLTMTNPGRKNAFYPEMRSRIAEAIAGAASDAAVRAVVLTGAEGHFCSGADLRRVSDADNGPLAVRERLKSVHRLLELIVGGAKPTIAAVEGDAFGAGMSMAAAADVVIAARGARFGASFAKIGLLPDMGLLYTLPLRVGLPKARRLMMTARTIAAEEAAAIGLVDELTVEGGALERALAVAAEFEASAPLSLAAIKAAMAQGLVGIDDVARFELNTVPGLANTEDHLAARKAFLEKSQAVFVGR</sequence>
<dbReference type="RefSeq" id="WP_134582097.1">
    <property type="nucleotide sequence ID" value="NZ_LR588407.1"/>
</dbReference>
<dbReference type="Gene3D" id="1.10.12.10">
    <property type="entry name" value="Lyase 2-enoyl-coa Hydratase, Chain A, domain 2"/>
    <property type="match status" value="1"/>
</dbReference>
<keyword evidence="4" id="KW-1185">Reference proteome</keyword>
<dbReference type="KEGG" id="bvy:NCTC9239_02351"/>
<proteinExistence type="inferred from homology"/>
<keyword evidence="2" id="KW-0456">Lyase</keyword>
<reference evidence="3 4" key="1">
    <citation type="submission" date="2019-04" db="EMBL/GenBank/DDBJ databases">
        <authorList>
            <consortium name="Pathogen Informatics"/>
        </authorList>
    </citation>
    <scope>NUCLEOTIDE SEQUENCE [LARGE SCALE GENOMIC DNA]</scope>
    <source>
        <strain evidence="3 4">NCTC9239</strain>
    </source>
</reference>
<gene>
    <name evidence="3" type="ORF">NCTC9239_02351</name>
</gene>
<evidence type="ECO:0000256" key="2">
    <source>
        <dbReference type="ARBA" id="ARBA00023239"/>
    </source>
</evidence>
<dbReference type="SUPFAM" id="SSF52096">
    <property type="entry name" value="ClpP/crotonase"/>
    <property type="match status" value="1"/>
</dbReference>
<comment type="similarity">
    <text evidence="1">Belongs to the enoyl-CoA hydratase/isomerase family.</text>
</comment>
<organism evidence="3 4">
    <name type="scientific">Brevundimonas vancanneytii</name>
    <dbReference type="NCBI Taxonomy" id="1325724"/>
    <lineage>
        <taxon>Bacteria</taxon>
        <taxon>Pseudomonadati</taxon>
        <taxon>Pseudomonadota</taxon>
        <taxon>Alphaproteobacteria</taxon>
        <taxon>Caulobacterales</taxon>
        <taxon>Caulobacteraceae</taxon>
        <taxon>Brevundimonas</taxon>
    </lineage>
</organism>